<evidence type="ECO:0000256" key="8">
    <source>
        <dbReference type="ARBA" id="ARBA00023242"/>
    </source>
</evidence>
<evidence type="ECO:0000256" key="5">
    <source>
        <dbReference type="ARBA" id="ARBA00022771"/>
    </source>
</evidence>
<evidence type="ECO:0000256" key="6">
    <source>
        <dbReference type="ARBA" id="ARBA00022833"/>
    </source>
</evidence>
<dbReference type="PROSITE" id="PS00028">
    <property type="entry name" value="ZINC_FINGER_C2H2_1"/>
    <property type="match status" value="2"/>
</dbReference>
<dbReference type="InterPro" id="IPR043359">
    <property type="entry name" value="GLI-like"/>
</dbReference>
<keyword evidence="5 9" id="KW-0863">Zinc-finger</keyword>
<proteinExistence type="inferred from homology"/>
<dbReference type="GO" id="GO:0000122">
    <property type="term" value="P:negative regulation of transcription by RNA polymerase II"/>
    <property type="evidence" value="ECO:0007669"/>
    <property type="project" value="UniProtKB-ARBA"/>
</dbReference>
<evidence type="ECO:0000256" key="1">
    <source>
        <dbReference type="ARBA" id="ARBA00004123"/>
    </source>
</evidence>
<reference evidence="12" key="2">
    <citation type="submission" date="2015-02" db="UniProtKB">
        <authorList>
            <consortium name="EnsemblMetazoa"/>
        </authorList>
    </citation>
    <scope>IDENTIFICATION</scope>
</reference>
<feature type="domain" description="C2H2-type" evidence="11">
    <location>
        <begin position="72"/>
        <end position="102"/>
    </location>
</feature>
<dbReference type="EMBL" id="JH430223">
    <property type="status" value="NOT_ANNOTATED_CDS"/>
    <property type="molecule type" value="Genomic_DNA"/>
</dbReference>
<evidence type="ECO:0000256" key="7">
    <source>
        <dbReference type="ARBA" id="ARBA00023125"/>
    </source>
</evidence>
<dbReference type="eggNOG" id="KOG1721">
    <property type="taxonomic scope" value="Eukaryota"/>
</dbReference>
<keyword evidence="4" id="KW-0677">Repeat</keyword>
<evidence type="ECO:0000256" key="9">
    <source>
        <dbReference type="PROSITE-ProRule" id="PRU00042"/>
    </source>
</evidence>
<evidence type="ECO:0000313" key="12">
    <source>
        <dbReference type="EnsemblMetazoa" id="SMAR000916-PA"/>
    </source>
</evidence>
<feature type="compositionally biased region" description="Low complexity" evidence="10">
    <location>
        <begin position="148"/>
        <end position="162"/>
    </location>
</feature>
<feature type="compositionally biased region" description="Basic and acidic residues" evidence="10">
    <location>
        <begin position="465"/>
        <end position="496"/>
    </location>
</feature>
<dbReference type="FunFam" id="3.30.160.60:FF:003185">
    <property type="entry name" value="Lame duck, isoform C"/>
    <property type="match status" value="1"/>
</dbReference>
<evidence type="ECO:0000256" key="10">
    <source>
        <dbReference type="SAM" id="MobiDB-lite"/>
    </source>
</evidence>
<feature type="domain" description="C2H2-type" evidence="11">
    <location>
        <begin position="11"/>
        <end position="40"/>
    </location>
</feature>
<accession>T1IJ59</accession>
<keyword evidence="3" id="KW-0479">Metal-binding</keyword>
<keyword evidence="8" id="KW-0539">Nucleus</keyword>
<dbReference type="FunFam" id="3.30.160.60:FF:000019">
    <property type="entry name" value="GLI family zinc finger 3"/>
    <property type="match status" value="1"/>
</dbReference>
<name>T1IJ59_STRMM</name>
<dbReference type="GO" id="GO:0000981">
    <property type="term" value="F:DNA-binding transcription factor activity, RNA polymerase II-specific"/>
    <property type="evidence" value="ECO:0007669"/>
    <property type="project" value="TreeGrafter"/>
</dbReference>
<feature type="region of interest" description="Disordered" evidence="10">
    <location>
        <begin position="1068"/>
        <end position="1121"/>
    </location>
</feature>
<dbReference type="PROSITE" id="PS50157">
    <property type="entry name" value="ZINC_FINGER_C2H2_2"/>
    <property type="match status" value="3"/>
</dbReference>
<evidence type="ECO:0000313" key="13">
    <source>
        <dbReference type="Proteomes" id="UP000014500"/>
    </source>
</evidence>
<feature type="compositionally biased region" description="Basic and acidic residues" evidence="10">
    <location>
        <begin position="118"/>
        <end position="139"/>
    </location>
</feature>
<reference evidence="13" key="1">
    <citation type="submission" date="2011-05" db="EMBL/GenBank/DDBJ databases">
        <authorList>
            <person name="Richards S.R."/>
            <person name="Qu J."/>
            <person name="Jiang H."/>
            <person name="Jhangiani S.N."/>
            <person name="Agravi P."/>
            <person name="Goodspeed R."/>
            <person name="Gross S."/>
            <person name="Mandapat C."/>
            <person name="Jackson L."/>
            <person name="Mathew T."/>
            <person name="Pu L."/>
            <person name="Thornton R."/>
            <person name="Saada N."/>
            <person name="Wilczek-Boney K.B."/>
            <person name="Lee S."/>
            <person name="Kovar C."/>
            <person name="Wu Y."/>
            <person name="Scherer S.E."/>
            <person name="Worley K.C."/>
            <person name="Muzny D.M."/>
            <person name="Gibbs R."/>
        </authorList>
    </citation>
    <scope>NUCLEOTIDE SEQUENCE</scope>
    <source>
        <strain evidence="13">Brora</strain>
    </source>
</reference>
<dbReference type="FunFam" id="3.30.160.60:FF:000036">
    <property type="entry name" value="GLI family zinc finger 3"/>
    <property type="match status" value="1"/>
</dbReference>
<dbReference type="GO" id="GO:0008270">
    <property type="term" value="F:zinc ion binding"/>
    <property type="evidence" value="ECO:0007669"/>
    <property type="project" value="UniProtKB-KW"/>
</dbReference>
<feature type="compositionally biased region" description="Polar residues" evidence="10">
    <location>
        <begin position="1080"/>
        <end position="1095"/>
    </location>
</feature>
<comment type="similarity">
    <text evidence="2">Belongs to the GLI C2H2-type zinc-finger protein family.</text>
</comment>
<dbReference type="EnsemblMetazoa" id="SMAR000916-RA">
    <property type="protein sequence ID" value="SMAR000916-PA"/>
    <property type="gene ID" value="SMAR000916"/>
</dbReference>
<dbReference type="Gene3D" id="3.30.160.60">
    <property type="entry name" value="Classic Zinc Finger"/>
    <property type="match status" value="3"/>
</dbReference>
<dbReference type="SUPFAM" id="SSF57667">
    <property type="entry name" value="beta-beta-alpha zinc fingers"/>
    <property type="match status" value="2"/>
</dbReference>
<feature type="domain" description="C2H2-type" evidence="11">
    <location>
        <begin position="41"/>
        <end position="71"/>
    </location>
</feature>
<dbReference type="GO" id="GO:0000978">
    <property type="term" value="F:RNA polymerase II cis-regulatory region sequence-specific DNA binding"/>
    <property type="evidence" value="ECO:0007669"/>
    <property type="project" value="TreeGrafter"/>
</dbReference>
<dbReference type="Proteomes" id="UP000014500">
    <property type="component" value="Unassembled WGS sequence"/>
</dbReference>
<organism evidence="12 13">
    <name type="scientific">Strigamia maritima</name>
    <name type="common">European centipede</name>
    <name type="synonym">Geophilus maritimus</name>
    <dbReference type="NCBI Taxonomy" id="126957"/>
    <lineage>
        <taxon>Eukaryota</taxon>
        <taxon>Metazoa</taxon>
        <taxon>Ecdysozoa</taxon>
        <taxon>Arthropoda</taxon>
        <taxon>Myriapoda</taxon>
        <taxon>Chilopoda</taxon>
        <taxon>Pleurostigmophora</taxon>
        <taxon>Geophilomorpha</taxon>
        <taxon>Linotaeniidae</taxon>
        <taxon>Strigamia</taxon>
    </lineage>
</organism>
<feature type="compositionally biased region" description="Low complexity" evidence="10">
    <location>
        <begin position="1068"/>
        <end position="1079"/>
    </location>
</feature>
<dbReference type="InterPro" id="IPR013087">
    <property type="entry name" value="Znf_C2H2_type"/>
</dbReference>
<dbReference type="AlphaFoldDB" id="T1IJ59"/>
<dbReference type="Pfam" id="PF00096">
    <property type="entry name" value="zf-C2H2"/>
    <property type="match status" value="2"/>
</dbReference>
<dbReference type="SMART" id="SM00355">
    <property type="entry name" value="ZnF_C2H2"/>
    <property type="match status" value="3"/>
</dbReference>
<keyword evidence="6" id="KW-0862">Zinc</keyword>
<feature type="compositionally biased region" description="Basic and acidic residues" evidence="10">
    <location>
        <begin position="512"/>
        <end position="529"/>
    </location>
</feature>
<dbReference type="PANTHER" id="PTHR45718">
    <property type="entry name" value="TRANSCRIPTIONAL ACTIVATOR CUBITUS INTERRUPTUS"/>
    <property type="match status" value="1"/>
</dbReference>
<feature type="region of interest" description="Disordered" evidence="10">
    <location>
        <begin position="100"/>
        <end position="170"/>
    </location>
</feature>
<protein>
    <recommendedName>
        <fullName evidence="11">C2H2-type domain-containing protein</fullName>
    </recommendedName>
</protein>
<feature type="region of interest" description="Disordered" evidence="10">
    <location>
        <begin position="456"/>
        <end position="529"/>
    </location>
</feature>
<keyword evidence="13" id="KW-1185">Reference proteome</keyword>
<dbReference type="STRING" id="126957.T1IJ59"/>
<dbReference type="InterPro" id="IPR036236">
    <property type="entry name" value="Znf_C2H2_sf"/>
</dbReference>
<feature type="compositionally biased region" description="Polar residues" evidence="10">
    <location>
        <begin position="1104"/>
        <end position="1113"/>
    </location>
</feature>
<dbReference type="HOGENOM" id="CLU_272412_0_0_1"/>
<dbReference type="OMA" id="AQPPCHQ"/>
<dbReference type="GO" id="GO:0005634">
    <property type="term" value="C:nucleus"/>
    <property type="evidence" value="ECO:0007669"/>
    <property type="project" value="UniProtKB-SubCell"/>
</dbReference>
<dbReference type="PANTHER" id="PTHR45718:SF4">
    <property type="entry name" value="TRANSCRIPTIONAL ACTIVATOR CUBITUS INTERRUPTUS"/>
    <property type="match status" value="1"/>
</dbReference>
<sequence length="1186" mass="131294">MKYTFTLHSLFMSPFEGCNKAYSRLENLKTHLRSHTGEKPYMCEFPGCTKAFSNASDRAKHQNRTHSNEKPYICKAPGCTKRYTDPSSLRKHVKTVHGAEFYANKRHKGEENPNNNPPRDDNRDSDRNAASENSPKSEDCPASNKAGSVSSPSVKSEDPSSPQEHSSPSIDISVAGDTIMSDHLGIDDPISDNNVSTTNACTDILEENEWEIEEAEELEIPEICVSIATSNGVTSSGGCALLHDQNARNRVKGRFHMKGSAFPQHPNIGGVHRTINTNLGLTNRRMTELKRNTTIPSTQRKITDLGHPPHQSPRQTNMQINAQVNRRDSNASTISSYYCSMLSGASPHSFGSQLSSRRGSEASQSSFRVAMNSSPYDPISLGTSRCSSDTSSFQGITASMAAHLQRIHRRALVTQEMGSTSNLVVQTQSMSIGATMPNSEANQSFGTPSGRYTSMSCHTPQAHEIPNREVRRASDPVKKVENNRCMEGKQNNEKKPSSLRQAFNPTSQNVEPKSDDKSKCSAQETRHPNENVVLDECEEDQMVEENTDLVLPDEMVHYLNQVADKDCSERDTNSVELSLLSPKSVSEQSCQPETHCPQQCNDAHPPCHQPCSPAQPPCHQQCSPAQPPCHQQCSPAQPPCHQQCSPAQRPCHQECSHAQPPCHQQCSTVQSPCHQQCSNAQTLCNTQKKEDDDTKQQLQQTLASGHQHSRVEVETINNGLMTMNMQQSPSNVIVAFNPTQHSVVPFTQNCGTSQPHIQHTYVTDGCHQQQLGSPMANNNFMMAPQCHNNPVWSRYPGRPHHQQNPQQQQHHYYHPSFVTNSLNNHNFSNAPLTSTHQPYCHHNSLFSAGGNNGFIQTSNSVAVATRNPMIMSMQMKGSVCNCQQQSVMHSMQIPSHPVTSIPMMMSQQNVSNQLYGPTQMIIPKLGMNEMVGKTQCAINCDGSTQSILQVNTMNTDVRFNPDSKANVQKCNCDNNNNNINHNNPAISPIKPVANAQQQVVFISHCLNCSIHKKPEIQCQDISQSTLPTATKVFSDQKSCMGMRPDTYQRTLEYVQQCQKNWSVLSPPSSNISSKASVVSRNSELTDNSGSRSVMSEMSPRCDRVTSTTDTTELSSASAKESEESVAVDMKHLFLNTNQPKHSTLSVECKEDKNNGFVAETCNMVINDMNSTLTSLIEETRFLQMMQ</sequence>
<evidence type="ECO:0000256" key="2">
    <source>
        <dbReference type="ARBA" id="ARBA00010831"/>
    </source>
</evidence>
<dbReference type="PhylomeDB" id="T1IJ59"/>
<evidence type="ECO:0000256" key="4">
    <source>
        <dbReference type="ARBA" id="ARBA00022737"/>
    </source>
</evidence>
<evidence type="ECO:0000259" key="11">
    <source>
        <dbReference type="PROSITE" id="PS50157"/>
    </source>
</evidence>
<comment type="subcellular location">
    <subcellularLocation>
        <location evidence="1">Nucleus</location>
    </subcellularLocation>
</comment>
<feature type="compositionally biased region" description="Polar residues" evidence="10">
    <location>
        <begin position="498"/>
        <end position="511"/>
    </location>
</feature>
<keyword evidence="7" id="KW-0238">DNA-binding</keyword>
<evidence type="ECO:0000256" key="3">
    <source>
        <dbReference type="ARBA" id="ARBA00022723"/>
    </source>
</evidence>